<evidence type="ECO:0000256" key="11">
    <source>
        <dbReference type="ARBA" id="ARBA00023180"/>
    </source>
</evidence>
<keyword evidence="8 14" id="KW-0472">Membrane</keyword>
<keyword evidence="10 13" id="KW-0675">Receptor</keyword>
<accession>A0A3P8V8R0</accession>
<evidence type="ECO:0000256" key="14">
    <source>
        <dbReference type="RuleBase" id="RU363047"/>
    </source>
</evidence>
<feature type="transmembrane region" description="Helical" evidence="14">
    <location>
        <begin position="236"/>
        <end position="258"/>
    </location>
</feature>
<keyword evidence="2 14" id="KW-1003">Cell membrane</keyword>
<dbReference type="GO" id="GO:0005886">
    <property type="term" value="C:plasma membrane"/>
    <property type="evidence" value="ECO:0007669"/>
    <property type="project" value="UniProtKB-SubCell"/>
</dbReference>
<evidence type="ECO:0000256" key="6">
    <source>
        <dbReference type="ARBA" id="ARBA00022989"/>
    </source>
</evidence>
<evidence type="ECO:0000256" key="7">
    <source>
        <dbReference type="ARBA" id="ARBA00023040"/>
    </source>
</evidence>
<keyword evidence="6 14" id="KW-1133">Transmembrane helix</keyword>
<evidence type="ECO:0000256" key="12">
    <source>
        <dbReference type="ARBA" id="ARBA00023224"/>
    </source>
</evidence>
<dbReference type="PROSITE" id="PS50262">
    <property type="entry name" value="G_PROTEIN_RECEP_F1_2"/>
    <property type="match status" value="1"/>
</dbReference>
<dbReference type="InterPro" id="IPR017452">
    <property type="entry name" value="GPCR_Rhodpsn_7TM"/>
</dbReference>
<feature type="transmembrane region" description="Helical" evidence="14">
    <location>
        <begin position="99"/>
        <end position="117"/>
    </location>
</feature>
<feature type="domain" description="G-protein coupled receptors family 1 profile" evidence="15">
    <location>
        <begin position="38"/>
        <end position="287"/>
    </location>
</feature>
<dbReference type="PRINTS" id="PR00237">
    <property type="entry name" value="GPCRRHODOPSN"/>
</dbReference>
<keyword evidence="3 14" id="KW-0716">Sensory transduction</keyword>
<feature type="transmembrane region" description="Helical" evidence="14">
    <location>
        <begin position="138"/>
        <end position="161"/>
    </location>
</feature>
<evidence type="ECO:0000313" key="17">
    <source>
        <dbReference type="Proteomes" id="UP000265120"/>
    </source>
</evidence>
<feature type="transmembrane region" description="Helical" evidence="14">
    <location>
        <begin position="57"/>
        <end position="79"/>
    </location>
</feature>
<dbReference type="PANTHER" id="PTHR26451:SF854">
    <property type="entry name" value="ODORANT RECEPTOR-RELATED"/>
    <property type="match status" value="1"/>
</dbReference>
<reference evidence="16" key="3">
    <citation type="submission" date="2025-09" db="UniProtKB">
        <authorList>
            <consortium name="Ensembl"/>
        </authorList>
    </citation>
    <scope>IDENTIFICATION</scope>
</reference>
<dbReference type="PANTHER" id="PTHR26451">
    <property type="entry name" value="G_PROTEIN_RECEP_F1_2 DOMAIN-CONTAINING PROTEIN"/>
    <property type="match status" value="1"/>
</dbReference>
<dbReference type="OMA" id="ISHHACI"/>
<dbReference type="InterPro" id="IPR052921">
    <property type="entry name" value="GPCR1_Superfamily_Member"/>
</dbReference>
<evidence type="ECO:0000256" key="2">
    <source>
        <dbReference type="ARBA" id="ARBA00022475"/>
    </source>
</evidence>
<comment type="similarity">
    <text evidence="13">Belongs to the G-protein coupled receptor 1 family.</text>
</comment>
<dbReference type="GO" id="GO:0004984">
    <property type="term" value="F:olfactory receptor activity"/>
    <property type="evidence" value="ECO:0007669"/>
    <property type="project" value="InterPro"/>
</dbReference>
<dbReference type="InParanoid" id="A0A3P8V8R0"/>
<sequence length="314" mass="35027">MYPNASSLLTLETLGLSGVTIYPAFVFATLTYMLIMFFNLLLLLVIALTKKLHRPMFILLINLPISDMTGATALFPQLLSSMVTQNRQISHSACMAQAFLIHFYGTGNLLILTAMAYDRYVAICSPLKYNAIMTPNKLTSIVIAVWLMNFLLIVTLILLLARFKSCRMTIVDLYCNNPSLLKTVCEDTTVNNIFGLMLTCLVQGGSMLLVLYSYAQILRTCVMSKQTDASRKALQTCGTHLVVFILLQINTLVTIVSHRLGGVSPFFRRLLGMSILLFPPFLDPIIYGLKTSELKQGIKMFMKRIVVAGCRINP</sequence>
<dbReference type="PROSITE" id="PS00237">
    <property type="entry name" value="G_PROTEIN_RECEP_F1_1"/>
    <property type="match status" value="1"/>
</dbReference>
<dbReference type="OrthoDB" id="10254436at2759"/>
<dbReference type="SUPFAM" id="SSF81321">
    <property type="entry name" value="Family A G protein-coupled receptor-like"/>
    <property type="match status" value="1"/>
</dbReference>
<dbReference type="GeneTree" id="ENSGT00940000165062"/>
<proteinExistence type="inferred from homology"/>
<evidence type="ECO:0000256" key="4">
    <source>
        <dbReference type="ARBA" id="ARBA00022692"/>
    </source>
</evidence>
<dbReference type="FunCoup" id="A0A3P8V8R0">
    <property type="interactions" value="25"/>
</dbReference>
<comment type="subcellular location">
    <subcellularLocation>
        <location evidence="1 14">Cell membrane</location>
        <topology evidence="1 14">Multi-pass membrane protein</topology>
    </subcellularLocation>
</comment>
<keyword evidence="4 13" id="KW-0812">Transmembrane</keyword>
<evidence type="ECO:0000256" key="5">
    <source>
        <dbReference type="ARBA" id="ARBA00022725"/>
    </source>
</evidence>
<evidence type="ECO:0000259" key="15">
    <source>
        <dbReference type="PROSITE" id="PS50262"/>
    </source>
</evidence>
<reference evidence="16 17" key="1">
    <citation type="journal article" date="2014" name="Nat. Genet.">
        <title>Whole-genome sequence of a flatfish provides insights into ZW sex chromosome evolution and adaptation to a benthic lifestyle.</title>
        <authorList>
            <person name="Chen S."/>
            <person name="Zhang G."/>
            <person name="Shao C."/>
            <person name="Huang Q."/>
            <person name="Liu G."/>
            <person name="Zhang P."/>
            <person name="Song W."/>
            <person name="An N."/>
            <person name="Chalopin D."/>
            <person name="Volff J.N."/>
            <person name="Hong Y."/>
            <person name="Li Q."/>
            <person name="Sha Z."/>
            <person name="Zhou H."/>
            <person name="Xie M."/>
            <person name="Yu Q."/>
            <person name="Liu Y."/>
            <person name="Xiang H."/>
            <person name="Wang N."/>
            <person name="Wu K."/>
            <person name="Yang C."/>
            <person name="Zhou Q."/>
            <person name="Liao X."/>
            <person name="Yang L."/>
            <person name="Hu Q."/>
            <person name="Zhang J."/>
            <person name="Meng L."/>
            <person name="Jin L."/>
            <person name="Tian Y."/>
            <person name="Lian J."/>
            <person name="Yang J."/>
            <person name="Miao G."/>
            <person name="Liu S."/>
            <person name="Liang Z."/>
            <person name="Yan F."/>
            <person name="Li Y."/>
            <person name="Sun B."/>
            <person name="Zhang H."/>
            <person name="Zhang J."/>
            <person name="Zhu Y."/>
            <person name="Du M."/>
            <person name="Zhao Y."/>
            <person name="Schartl M."/>
            <person name="Tang Q."/>
            <person name="Wang J."/>
        </authorList>
    </citation>
    <scope>NUCLEOTIDE SEQUENCE</scope>
</reference>
<dbReference type="InterPro" id="IPR000725">
    <property type="entry name" value="Olfact_rcpt"/>
</dbReference>
<evidence type="ECO:0000256" key="8">
    <source>
        <dbReference type="ARBA" id="ARBA00023136"/>
    </source>
</evidence>
<dbReference type="KEGG" id="csem:103378006"/>
<keyword evidence="11" id="KW-0325">Glycoprotein</keyword>
<organism evidence="16 17">
    <name type="scientific">Cynoglossus semilaevis</name>
    <name type="common">Tongue sole</name>
    <dbReference type="NCBI Taxonomy" id="244447"/>
    <lineage>
        <taxon>Eukaryota</taxon>
        <taxon>Metazoa</taxon>
        <taxon>Chordata</taxon>
        <taxon>Craniata</taxon>
        <taxon>Vertebrata</taxon>
        <taxon>Euteleostomi</taxon>
        <taxon>Actinopterygii</taxon>
        <taxon>Neopterygii</taxon>
        <taxon>Teleostei</taxon>
        <taxon>Neoteleostei</taxon>
        <taxon>Acanthomorphata</taxon>
        <taxon>Carangaria</taxon>
        <taxon>Pleuronectiformes</taxon>
        <taxon>Pleuronectoidei</taxon>
        <taxon>Cynoglossidae</taxon>
        <taxon>Cynoglossinae</taxon>
        <taxon>Cynoglossus</taxon>
    </lineage>
</organism>
<dbReference type="Proteomes" id="UP000265120">
    <property type="component" value="Chromosome 4"/>
</dbReference>
<keyword evidence="12 13" id="KW-0807">Transducer</keyword>
<dbReference type="Gene3D" id="1.20.1070.10">
    <property type="entry name" value="Rhodopsin 7-helix transmembrane proteins"/>
    <property type="match status" value="1"/>
</dbReference>
<dbReference type="GO" id="GO:0005549">
    <property type="term" value="F:odorant binding"/>
    <property type="evidence" value="ECO:0007669"/>
    <property type="project" value="TreeGrafter"/>
</dbReference>
<evidence type="ECO:0000256" key="1">
    <source>
        <dbReference type="ARBA" id="ARBA00004651"/>
    </source>
</evidence>
<evidence type="ECO:0000256" key="10">
    <source>
        <dbReference type="ARBA" id="ARBA00023170"/>
    </source>
</evidence>
<dbReference type="InterPro" id="IPR000276">
    <property type="entry name" value="GPCR_Rhodpsn"/>
</dbReference>
<dbReference type="Pfam" id="PF13853">
    <property type="entry name" value="7tm_4"/>
    <property type="match status" value="1"/>
</dbReference>
<keyword evidence="17" id="KW-1185">Reference proteome</keyword>
<dbReference type="AlphaFoldDB" id="A0A3P8V8R0"/>
<keyword evidence="7 13" id="KW-0297">G-protein coupled receptor</keyword>
<reference evidence="16" key="2">
    <citation type="submission" date="2025-08" db="UniProtKB">
        <authorList>
            <consortium name="Ensembl"/>
        </authorList>
    </citation>
    <scope>IDENTIFICATION</scope>
</reference>
<dbReference type="RefSeq" id="XP_008307259.1">
    <property type="nucleotide sequence ID" value="XM_008309037.2"/>
</dbReference>
<dbReference type="PRINTS" id="PR00245">
    <property type="entry name" value="OLFACTORYR"/>
</dbReference>
<keyword evidence="5 14" id="KW-0552">Olfaction</keyword>
<evidence type="ECO:0000256" key="13">
    <source>
        <dbReference type="RuleBase" id="RU000688"/>
    </source>
</evidence>
<dbReference type="FunFam" id="1.20.1070.10:FF:000024">
    <property type="entry name" value="Olfactory receptor"/>
    <property type="match status" value="1"/>
</dbReference>
<evidence type="ECO:0000256" key="3">
    <source>
        <dbReference type="ARBA" id="ARBA00022606"/>
    </source>
</evidence>
<protein>
    <recommendedName>
        <fullName evidence="14">Olfactory receptor</fullName>
    </recommendedName>
</protein>
<feature type="transmembrane region" description="Helical" evidence="14">
    <location>
        <begin position="193"/>
        <end position="215"/>
    </location>
</feature>
<feature type="transmembrane region" description="Helical" evidence="14">
    <location>
        <begin position="270"/>
        <end position="289"/>
    </location>
</feature>
<dbReference type="GO" id="GO:0004930">
    <property type="term" value="F:G protein-coupled receptor activity"/>
    <property type="evidence" value="ECO:0007669"/>
    <property type="project" value="UniProtKB-KW"/>
</dbReference>
<evidence type="ECO:0000256" key="9">
    <source>
        <dbReference type="ARBA" id="ARBA00023157"/>
    </source>
</evidence>
<dbReference type="Ensembl" id="ENSCSET00000011846.1">
    <property type="protein sequence ID" value="ENSCSEP00000011708.1"/>
    <property type="gene ID" value="ENSCSEG00000007534.1"/>
</dbReference>
<name>A0A3P8V8R0_CYNSE</name>
<keyword evidence="9" id="KW-1015">Disulfide bond</keyword>
<dbReference type="GeneID" id="103378006"/>
<feature type="transmembrane region" description="Helical" evidence="14">
    <location>
        <begin position="20"/>
        <end position="45"/>
    </location>
</feature>
<evidence type="ECO:0000313" key="16">
    <source>
        <dbReference type="Ensembl" id="ENSCSEP00000011708.1"/>
    </source>
</evidence>